<comment type="caution">
    <text evidence="1">The sequence shown here is derived from an EMBL/GenBank/DDBJ whole genome shotgun (WGS) entry which is preliminary data.</text>
</comment>
<organism evidence="1 2">
    <name type="scientific">Tenacibaculum platacis</name>
    <dbReference type="NCBI Taxonomy" id="3137852"/>
    <lineage>
        <taxon>Bacteria</taxon>
        <taxon>Pseudomonadati</taxon>
        <taxon>Bacteroidota</taxon>
        <taxon>Flavobacteriia</taxon>
        <taxon>Flavobacteriales</taxon>
        <taxon>Flavobacteriaceae</taxon>
        <taxon>Tenacibaculum</taxon>
    </lineage>
</organism>
<keyword evidence="2" id="KW-1185">Reference proteome</keyword>
<proteinExistence type="predicted"/>
<dbReference type="RefSeq" id="WP_348712137.1">
    <property type="nucleotide sequence ID" value="NZ_CAXIXY010000004.1"/>
</dbReference>
<evidence type="ECO:0000313" key="1">
    <source>
        <dbReference type="EMBL" id="CAL2086065.1"/>
    </source>
</evidence>
<name>A0ABM9P0J3_9FLAO</name>
<evidence type="ECO:0000313" key="2">
    <source>
        <dbReference type="Proteomes" id="UP001497416"/>
    </source>
</evidence>
<gene>
    <name evidence="1" type="ORF">T190607A01A_20578</name>
</gene>
<sequence length="169" mass="18586">MSTQKSINGINIQVSFCNQINCQPIPLDQISKGAPLANVYAKEGVANTYTVNIVSHVPTQLNIDTPPDPNVVVSLDNNAGYLYLAYNGIQAVNTPINQGNVNCRVFWFEYNSSVDLDNPPADTQFNLYHTQFDYTIEQAGGNAEAIFVQERNDDPETDRGTVTTPAKDD</sequence>
<protein>
    <submittedName>
        <fullName evidence="1">Uncharacterized protein</fullName>
    </submittedName>
</protein>
<accession>A0ABM9P0J3</accession>
<dbReference type="Proteomes" id="UP001497416">
    <property type="component" value="Unassembled WGS sequence"/>
</dbReference>
<dbReference type="EMBL" id="CAXIXY010000004">
    <property type="protein sequence ID" value="CAL2086065.1"/>
    <property type="molecule type" value="Genomic_DNA"/>
</dbReference>
<reference evidence="1 2" key="1">
    <citation type="submission" date="2024-05" db="EMBL/GenBank/DDBJ databases">
        <authorList>
            <person name="Duchaud E."/>
        </authorList>
    </citation>
    <scope>NUCLEOTIDE SEQUENCE [LARGE SCALE GENOMIC DNA]</scope>
    <source>
        <strain evidence="1">Ena-SAMPLE-TAB-13-05-2024-13:56:06:370-140302</strain>
    </source>
</reference>